<dbReference type="RefSeq" id="WP_030279519.1">
    <property type="nucleotide sequence ID" value="NZ_JBEZVI010000001.1"/>
</dbReference>
<dbReference type="EMBL" id="JBEZVI010000001">
    <property type="protein sequence ID" value="MEU3708798.1"/>
    <property type="molecule type" value="Genomic_DNA"/>
</dbReference>
<accession>A0ABV2YSS2</accession>
<comment type="caution">
    <text evidence="2">The sequence shown here is derived from an EMBL/GenBank/DDBJ whole genome shotgun (WGS) entry which is preliminary data.</text>
</comment>
<organism evidence="2 3">
    <name type="scientific">Streptomyces catenulae</name>
    <dbReference type="NCBI Taxonomy" id="66875"/>
    <lineage>
        <taxon>Bacteria</taxon>
        <taxon>Bacillati</taxon>
        <taxon>Actinomycetota</taxon>
        <taxon>Actinomycetes</taxon>
        <taxon>Kitasatosporales</taxon>
        <taxon>Streptomycetaceae</taxon>
        <taxon>Streptomyces</taxon>
    </lineage>
</organism>
<evidence type="ECO:0008006" key="4">
    <source>
        <dbReference type="Google" id="ProtNLM"/>
    </source>
</evidence>
<evidence type="ECO:0000313" key="2">
    <source>
        <dbReference type="EMBL" id="MEU3708798.1"/>
    </source>
</evidence>
<reference evidence="2 3" key="1">
    <citation type="submission" date="2024-06" db="EMBL/GenBank/DDBJ databases">
        <title>The Natural Products Discovery Center: Release of the First 8490 Sequenced Strains for Exploring Actinobacteria Biosynthetic Diversity.</title>
        <authorList>
            <person name="Kalkreuter E."/>
            <person name="Kautsar S.A."/>
            <person name="Yang D."/>
            <person name="Bader C.D."/>
            <person name="Teijaro C.N."/>
            <person name="Fluegel L."/>
            <person name="Davis C.M."/>
            <person name="Simpson J.R."/>
            <person name="Lauterbach L."/>
            <person name="Steele A.D."/>
            <person name="Gui C."/>
            <person name="Meng S."/>
            <person name="Li G."/>
            <person name="Viehrig K."/>
            <person name="Ye F."/>
            <person name="Su P."/>
            <person name="Kiefer A.F."/>
            <person name="Nichols A."/>
            <person name="Cepeda A.J."/>
            <person name="Yan W."/>
            <person name="Fan B."/>
            <person name="Jiang Y."/>
            <person name="Adhikari A."/>
            <person name="Zheng C.-J."/>
            <person name="Schuster L."/>
            <person name="Cowan T.M."/>
            <person name="Smanski M.J."/>
            <person name="Chevrette M.G."/>
            <person name="De Carvalho L.P.S."/>
            <person name="Shen B."/>
        </authorList>
    </citation>
    <scope>NUCLEOTIDE SEQUENCE [LARGE SCALE GENOMIC DNA]</scope>
    <source>
        <strain evidence="2 3">NPDC033039</strain>
    </source>
</reference>
<feature type="region of interest" description="Disordered" evidence="1">
    <location>
        <begin position="97"/>
        <end position="192"/>
    </location>
</feature>
<feature type="compositionally biased region" description="Basic residues" evidence="1">
    <location>
        <begin position="181"/>
        <end position="192"/>
    </location>
</feature>
<keyword evidence="3" id="KW-1185">Reference proteome</keyword>
<name>A0ABV2YSS2_9ACTN</name>
<evidence type="ECO:0000313" key="3">
    <source>
        <dbReference type="Proteomes" id="UP001550853"/>
    </source>
</evidence>
<sequence length="192" mass="20642">MDDCTKVSLIAAVAAGYLLGRTKKGRLAIGLASLIAGRQLPVNPREAVGLVLQKLAQDPQLAPLVEQARGEMLEAGRTALSATANRRLEAVADALEQRTNTLLEPPETEDDDEAEDTADEEPEDEERDVEAEREEADAPRRRPKKRPAAAAKKGSATKAPAKKAPAKKAAARKSAPEKAAAKKRPSRVSRRR</sequence>
<gene>
    <name evidence="2" type="ORF">AB0E61_01700</name>
</gene>
<feature type="compositionally biased region" description="Basic residues" evidence="1">
    <location>
        <begin position="160"/>
        <end position="171"/>
    </location>
</feature>
<proteinExistence type="predicted"/>
<feature type="compositionally biased region" description="Low complexity" evidence="1">
    <location>
        <begin position="148"/>
        <end position="159"/>
    </location>
</feature>
<dbReference type="Proteomes" id="UP001550853">
    <property type="component" value="Unassembled WGS sequence"/>
</dbReference>
<protein>
    <recommendedName>
        <fullName evidence="4">Histone protein</fullName>
    </recommendedName>
</protein>
<evidence type="ECO:0000256" key="1">
    <source>
        <dbReference type="SAM" id="MobiDB-lite"/>
    </source>
</evidence>
<feature type="compositionally biased region" description="Acidic residues" evidence="1">
    <location>
        <begin position="106"/>
        <end position="135"/>
    </location>
</feature>